<dbReference type="SUPFAM" id="SSF158544">
    <property type="entry name" value="GspK insert domain-like"/>
    <property type="match status" value="2"/>
</dbReference>
<accession>A0A0A6P923</accession>
<reference evidence="13 14" key="1">
    <citation type="journal article" date="2016" name="Front. Microbiol.">
        <title>Single-Cell (Meta-)Genomics of a Dimorphic Candidatus Thiomargarita nelsonii Reveals Genomic Plasticity.</title>
        <authorList>
            <person name="Flood B.E."/>
            <person name="Fliss P."/>
            <person name="Jones D.S."/>
            <person name="Dick G.J."/>
            <person name="Jain S."/>
            <person name="Kaster A.K."/>
            <person name="Winkel M."/>
            <person name="Mussmann M."/>
            <person name="Bailey J."/>
        </authorList>
    </citation>
    <scope>NUCLEOTIDE SEQUENCE [LARGE SCALE GENOMIC DNA]</scope>
    <source>
        <strain evidence="13">Hydrate Ridge</strain>
    </source>
</reference>
<protein>
    <recommendedName>
        <fullName evidence="10">Type II secretion system protein K</fullName>
    </recommendedName>
</protein>
<keyword evidence="6" id="KW-0812">Transmembrane</keyword>
<keyword evidence="4 10" id="KW-1003">Cell membrane</keyword>
<dbReference type="SUPFAM" id="SSF54523">
    <property type="entry name" value="Pili subunits"/>
    <property type="match status" value="1"/>
</dbReference>
<keyword evidence="9 10" id="KW-0472">Membrane</keyword>
<dbReference type="Pfam" id="PF21687">
    <property type="entry name" value="T2SSK_1st"/>
    <property type="match status" value="1"/>
</dbReference>
<evidence type="ECO:0000259" key="12">
    <source>
        <dbReference type="Pfam" id="PF21687"/>
    </source>
</evidence>
<feature type="domain" description="T2SS protein K first SAM-like" evidence="12">
    <location>
        <begin position="99"/>
        <end position="200"/>
    </location>
</feature>
<dbReference type="PANTHER" id="PTHR38831">
    <property type="entry name" value="TYPE II SECRETION SYSTEM PROTEIN K"/>
    <property type="match status" value="1"/>
</dbReference>
<keyword evidence="14" id="KW-1185">Reference proteome</keyword>
<dbReference type="Gene3D" id="1.10.40.60">
    <property type="entry name" value="EpsJ-like"/>
    <property type="match status" value="2"/>
</dbReference>
<dbReference type="InterPro" id="IPR005628">
    <property type="entry name" value="GspK"/>
</dbReference>
<dbReference type="Gene3D" id="3.30.1300.30">
    <property type="entry name" value="GSPII I/J protein-like"/>
    <property type="match status" value="1"/>
</dbReference>
<comment type="caution">
    <text evidence="13">The sequence shown here is derived from an EMBL/GenBank/DDBJ whole genome shotgun (WGS) entry which is preliminary data.</text>
</comment>
<keyword evidence="3 10" id="KW-0813">Transport</keyword>
<dbReference type="Proteomes" id="UP000030428">
    <property type="component" value="Unassembled WGS sequence"/>
</dbReference>
<proteinExistence type="inferred from homology"/>
<gene>
    <name evidence="13" type="ORF">PN36_19790</name>
</gene>
<dbReference type="PANTHER" id="PTHR38831:SF1">
    <property type="entry name" value="TYPE II SECRETION SYSTEM PROTEIN K-RELATED"/>
    <property type="match status" value="1"/>
</dbReference>
<dbReference type="InterPro" id="IPR038072">
    <property type="entry name" value="GspK_central_sf"/>
</dbReference>
<evidence type="ECO:0000256" key="4">
    <source>
        <dbReference type="ARBA" id="ARBA00022475"/>
    </source>
</evidence>
<comment type="similarity">
    <text evidence="2 10">Belongs to the GSP K family.</text>
</comment>
<evidence type="ECO:0000256" key="1">
    <source>
        <dbReference type="ARBA" id="ARBA00004533"/>
    </source>
</evidence>
<evidence type="ECO:0000256" key="10">
    <source>
        <dbReference type="PIRNR" id="PIRNR002786"/>
    </source>
</evidence>
<feature type="domain" description="T2SS protein K second SAM-like" evidence="11">
    <location>
        <begin position="205"/>
        <end position="263"/>
    </location>
</feature>
<dbReference type="EMBL" id="JSZA02000083">
    <property type="protein sequence ID" value="KHD07290.1"/>
    <property type="molecule type" value="Genomic_DNA"/>
</dbReference>
<organism evidence="13 14">
    <name type="scientific">Candidatus Thiomargarita nelsonii</name>
    <dbReference type="NCBI Taxonomy" id="1003181"/>
    <lineage>
        <taxon>Bacteria</taxon>
        <taxon>Pseudomonadati</taxon>
        <taxon>Pseudomonadota</taxon>
        <taxon>Gammaproteobacteria</taxon>
        <taxon>Thiotrichales</taxon>
        <taxon>Thiotrichaceae</taxon>
        <taxon>Thiomargarita</taxon>
    </lineage>
</organism>
<dbReference type="InterPro" id="IPR049179">
    <property type="entry name" value="T2SSK_SAM-like_2nd"/>
</dbReference>
<dbReference type="NCBIfam" id="NF037980">
    <property type="entry name" value="T2SS_GspK"/>
    <property type="match status" value="1"/>
</dbReference>
<dbReference type="AlphaFoldDB" id="A0A0A6P923"/>
<sequence>MKQRGIALITVLLVVALATFAAVAMTTRQQVDIRRTANVINGEQAYLYALGGESWVKRILLRDAKKSSIDSLNEVWATRLPALPIPGGSLQAQLEDLQSRFNLNNLVKEEQASPEDIVLFERLLGVLDLSPELAQVVVDWIDSDQKIRYPNGAEDNAYLIKTPAYRTSNTLFSSPSEIRLLSGFDKESYQKLLPYISTLPIRTQINVNTAPLPILMALVKDLSETDARTLIAARDEKPFESVQDFVSHDALAGLQVEAQKLSVSSAYFLFTAQVQIDRARAQLSSVLHRLPNKVKIVRREN</sequence>
<dbReference type="InterPro" id="IPR045584">
    <property type="entry name" value="Pilin-like"/>
</dbReference>
<name>A0A0A6P923_9GAMM</name>
<evidence type="ECO:0000313" key="13">
    <source>
        <dbReference type="EMBL" id="KHD07290.1"/>
    </source>
</evidence>
<evidence type="ECO:0000256" key="2">
    <source>
        <dbReference type="ARBA" id="ARBA00007246"/>
    </source>
</evidence>
<evidence type="ECO:0000256" key="9">
    <source>
        <dbReference type="ARBA" id="ARBA00023136"/>
    </source>
</evidence>
<evidence type="ECO:0000256" key="3">
    <source>
        <dbReference type="ARBA" id="ARBA00022448"/>
    </source>
</evidence>
<evidence type="ECO:0000259" key="11">
    <source>
        <dbReference type="Pfam" id="PF03934"/>
    </source>
</evidence>
<evidence type="ECO:0000256" key="6">
    <source>
        <dbReference type="ARBA" id="ARBA00022692"/>
    </source>
</evidence>
<comment type="subcellular location">
    <subcellularLocation>
        <location evidence="1 10">Cell inner membrane</location>
    </subcellularLocation>
</comment>
<dbReference type="Pfam" id="PF03934">
    <property type="entry name" value="T2SSK"/>
    <property type="match status" value="1"/>
</dbReference>
<keyword evidence="7" id="KW-0653">Protein transport</keyword>
<evidence type="ECO:0000313" key="14">
    <source>
        <dbReference type="Proteomes" id="UP000030428"/>
    </source>
</evidence>
<dbReference type="GO" id="GO:0005886">
    <property type="term" value="C:plasma membrane"/>
    <property type="evidence" value="ECO:0007669"/>
    <property type="project" value="UniProtKB-SubCell"/>
</dbReference>
<keyword evidence="5 10" id="KW-0997">Cell inner membrane</keyword>
<evidence type="ECO:0000256" key="7">
    <source>
        <dbReference type="ARBA" id="ARBA00022927"/>
    </source>
</evidence>
<evidence type="ECO:0000256" key="8">
    <source>
        <dbReference type="ARBA" id="ARBA00022989"/>
    </source>
</evidence>
<dbReference type="PIRSF" id="PIRSF002786">
    <property type="entry name" value="XcpX"/>
    <property type="match status" value="1"/>
</dbReference>
<keyword evidence="8" id="KW-1133">Transmembrane helix</keyword>
<dbReference type="GO" id="GO:0009306">
    <property type="term" value="P:protein secretion"/>
    <property type="evidence" value="ECO:0007669"/>
    <property type="project" value="InterPro"/>
</dbReference>
<dbReference type="InterPro" id="IPR049031">
    <property type="entry name" value="T2SSK_SAM-like_1st"/>
</dbReference>
<evidence type="ECO:0000256" key="5">
    <source>
        <dbReference type="ARBA" id="ARBA00022519"/>
    </source>
</evidence>